<evidence type="ECO:0000259" key="5">
    <source>
        <dbReference type="PROSITE" id="PS51898"/>
    </source>
</evidence>
<sequence length="263" mass="29366">MWLHGKSQATQDSYKRVANKFLTFVNKPLVNVGLDDLQQWVDSLSSNDNTKKTYSHIIKSLISFVYELGLIKYNVGKPLKTPKPKDALTERILTEQEITILIHSENNTRNKLILKMLYYCGLRATELSGLTWGDLSERGDGNGQATIYGKGSKTRVVIIPSNLYKELSQLRGDADKAEPVFRSRQGKGFLTRAMIWEIVKKASLRIGLPAPSPHWLRHGHASHSLDRGAPIHLVSQSLGHASVATTSRYLHAKPSDCSSLYLG</sequence>
<evidence type="ECO:0000256" key="4">
    <source>
        <dbReference type="PROSITE-ProRule" id="PRU01248"/>
    </source>
</evidence>
<evidence type="ECO:0000313" key="8">
    <source>
        <dbReference type="Proteomes" id="UP000502433"/>
    </source>
</evidence>
<dbReference type="GO" id="GO:0006310">
    <property type="term" value="P:DNA recombination"/>
    <property type="evidence" value="ECO:0007669"/>
    <property type="project" value="UniProtKB-KW"/>
</dbReference>
<reference evidence="7 8" key="1">
    <citation type="submission" date="2020-04" db="EMBL/GenBank/DDBJ databases">
        <title>Genome-Wide Identification of 5-Methylcytosine Sites in Bacterial Genomes By High-Throughput Sequencing of MspJI Restriction Fragments.</title>
        <authorList>
            <person name="Wu V."/>
        </authorList>
    </citation>
    <scope>NUCLEOTIDE SEQUENCE [LARGE SCALE GENOMIC DNA]</scope>
    <source>
        <strain evidence="7 8">CCAP 1403/13f</strain>
        <plasmid evidence="8">pafl69</plasmid>
    </source>
</reference>
<geneLocation type="plasmid" evidence="8">
    <name>pafl69</name>
</geneLocation>
<dbReference type="Gene3D" id="1.10.443.10">
    <property type="entry name" value="Intergrase catalytic core"/>
    <property type="match status" value="1"/>
</dbReference>
<dbReference type="SUPFAM" id="SSF56349">
    <property type="entry name" value="DNA breaking-rejoining enzymes"/>
    <property type="match status" value="1"/>
</dbReference>
<accession>A0A6H2C7U7</accession>
<keyword evidence="7" id="KW-0614">Plasmid</keyword>
<dbReference type="Pfam" id="PF00589">
    <property type="entry name" value="Phage_integrase"/>
    <property type="match status" value="1"/>
</dbReference>
<dbReference type="AlphaFoldDB" id="A0A6H2C7U7"/>
<evidence type="ECO:0000259" key="6">
    <source>
        <dbReference type="PROSITE" id="PS51900"/>
    </source>
</evidence>
<dbReference type="Proteomes" id="UP000502433">
    <property type="component" value="Plasmid pAfl69"/>
</dbReference>
<evidence type="ECO:0000256" key="1">
    <source>
        <dbReference type="ARBA" id="ARBA00008857"/>
    </source>
</evidence>
<proteinExistence type="inferred from homology"/>
<evidence type="ECO:0000256" key="2">
    <source>
        <dbReference type="ARBA" id="ARBA00023125"/>
    </source>
</evidence>
<dbReference type="GO" id="GO:0003677">
    <property type="term" value="F:DNA binding"/>
    <property type="evidence" value="ECO:0007669"/>
    <property type="project" value="UniProtKB-UniRule"/>
</dbReference>
<evidence type="ECO:0000313" key="7">
    <source>
        <dbReference type="EMBL" id="QJB47266.1"/>
    </source>
</evidence>
<feature type="domain" description="Core-binding (CB)" evidence="6">
    <location>
        <begin position="1"/>
        <end position="69"/>
    </location>
</feature>
<dbReference type="PANTHER" id="PTHR30349:SF41">
    <property type="entry name" value="INTEGRASE_RECOMBINASE PROTEIN MJ0367-RELATED"/>
    <property type="match status" value="1"/>
</dbReference>
<protein>
    <submittedName>
        <fullName evidence="7">Tyrosine-type recombinase/integrase</fullName>
    </submittedName>
</protein>
<keyword evidence="3" id="KW-0233">DNA recombination</keyword>
<dbReference type="KEGG" id="dfs:HGD76_24690"/>
<keyword evidence="2 4" id="KW-0238">DNA-binding</keyword>
<dbReference type="InterPro" id="IPR011010">
    <property type="entry name" value="DNA_brk_join_enz"/>
</dbReference>
<gene>
    <name evidence="7" type="ORF">HGD76_24690</name>
</gene>
<dbReference type="EMBL" id="CP051207">
    <property type="protein sequence ID" value="QJB47266.1"/>
    <property type="molecule type" value="Genomic_DNA"/>
</dbReference>
<dbReference type="InterPro" id="IPR013762">
    <property type="entry name" value="Integrase-like_cat_sf"/>
</dbReference>
<dbReference type="GO" id="GO:0015074">
    <property type="term" value="P:DNA integration"/>
    <property type="evidence" value="ECO:0007669"/>
    <property type="project" value="InterPro"/>
</dbReference>
<dbReference type="PROSITE" id="PS51898">
    <property type="entry name" value="TYR_RECOMBINASE"/>
    <property type="match status" value="1"/>
</dbReference>
<evidence type="ECO:0000256" key="3">
    <source>
        <dbReference type="ARBA" id="ARBA00023172"/>
    </source>
</evidence>
<comment type="similarity">
    <text evidence="1">Belongs to the 'phage' integrase family.</text>
</comment>
<organism evidence="7 8">
    <name type="scientific">Dolichospermum flos-aquae CCAP 1403/13F</name>
    <dbReference type="NCBI Taxonomy" id="315271"/>
    <lineage>
        <taxon>Bacteria</taxon>
        <taxon>Bacillati</taxon>
        <taxon>Cyanobacteriota</taxon>
        <taxon>Cyanophyceae</taxon>
        <taxon>Nostocales</taxon>
        <taxon>Aphanizomenonaceae</taxon>
        <taxon>Dolichospermum</taxon>
    </lineage>
</organism>
<dbReference type="InterPro" id="IPR050090">
    <property type="entry name" value="Tyrosine_recombinase_XerCD"/>
</dbReference>
<dbReference type="Gene3D" id="1.10.150.130">
    <property type="match status" value="1"/>
</dbReference>
<dbReference type="InterPro" id="IPR010998">
    <property type="entry name" value="Integrase_recombinase_N"/>
</dbReference>
<dbReference type="InterPro" id="IPR002104">
    <property type="entry name" value="Integrase_catalytic"/>
</dbReference>
<name>A0A6H2C7U7_DOLFA</name>
<feature type="domain" description="Tyr recombinase" evidence="5">
    <location>
        <begin position="87"/>
        <end position="262"/>
    </location>
</feature>
<dbReference type="PROSITE" id="PS51900">
    <property type="entry name" value="CB"/>
    <property type="match status" value="1"/>
</dbReference>
<dbReference type="InterPro" id="IPR044068">
    <property type="entry name" value="CB"/>
</dbReference>
<reference evidence="7 8" key="2">
    <citation type="submission" date="2020-04" db="EMBL/GenBank/DDBJ databases">
        <authorList>
            <person name="Fomenkov A."/>
            <person name="Anton B.P."/>
            <person name="Roberts R.J."/>
        </authorList>
    </citation>
    <scope>NUCLEOTIDE SEQUENCE [LARGE SCALE GENOMIC DNA]</scope>
    <source>
        <strain evidence="7 8">CCAP 1403/13f</strain>
        <plasmid evidence="8">pafl69</plasmid>
    </source>
</reference>
<dbReference type="PANTHER" id="PTHR30349">
    <property type="entry name" value="PHAGE INTEGRASE-RELATED"/>
    <property type="match status" value="1"/>
</dbReference>